<evidence type="ECO:0000313" key="1">
    <source>
        <dbReference type="EMBL" id="SFP05248.1"/>
    </source>
</evidence>
<protein>
    <submittedName>
        <fullName evidence="1">Uncharacterized protein</fullName>
    </submittedName>
</protein>
<evidence type="ECO:0000313" key="2">
    <source>
        <dbReference type="Proteomes" id="UP000199306"/>
    </source>
</evidence>
<name>A0A1I5M6H3_9BACT</name>
<gene>
    <name evidence="1" type="ORF">SAMN04515674_101159</name>
</gene>
<dbReference type="Proteomes" id="UP000199306">
    <property type="component" value="Unassembled WGS sequence"/>
</dbReference>
<proteinExistence type="predicted"/>
<organism evidence="1 2">
    <name type="scientific">Pseudarcicella hirudinis</name>
    <dbReference type="NCBI Taxonomy" id="1079859"/>
    <lineage>
        <taxon>Bacteria</taxon>
        <taxon>Pseudomonadati</taxon>
        <taxon>Bacteroidota</taxon>
        <taxon>Cytophagia</taxon>
        <taxon>Cytophagales</taxon>
        <taxon>Flectobacillaceae</taxon>
        <taxon>Pseudarcicella</taxon>
    </lineage>
</organism>
<reference evidence="1 2" key="1">
    <citation type="submission" date="2016-10" db="EMBL/GenBank/DDBJ databases">
        <authorList>
            <person name="de Groot N.N."/>
        </authorList>
    </citation>
    <scope>NUCLEOTIDE SEQUENCE [LARGE SCALE GENOMIC DNA]</scope>
    <source>
        <strain evidence="2">E92,LMG 26720,CCM 7988</strain>
    </source>
</reference>
<sequence>MKKITKQNLLKFILMNLYIVPSVWGQDVIYLKDHTSLACKIQEVSPEKIKYKRPDNPEGPNYSVKTETTLLIISEKGSYLTSAELTDGAVDPTSITEHFNITLNAPSPQYDQIITNSDMLKVTIDQDIDPLIYISQSGESKSIVLSEVLAVLYKDGHHKLIADPEKVAEILTKLKSHETGMKNPAISQADKENSEKTVLAPIQNNMSDIDMGELGMVKFEDYSEKAMAKVREFTNVITILANKETDFNESNKIIEKTIELFLDDKARVEVSSISRPEKKKYLIREYLKRIKLLKYDNVEVSYSNIQYVGKLRKAANGLYYGIVSFEQAFTGYRDGRIVYQDKTVKNHTVVVKVSEEMISGTTSLWWDVFLYDVGVVETKG</sequence>
<keyword evidence="2" id="KW-1185">Reference proteome</keyword>
<dbReference type="AlphaFoldDB" id="A0A1I5M6H3"/>
<accession>A0A1I5M6H3</accession>
<dbReference type="STRING" id="1079859.SAMN04515674_101159"/>
<dbReference type="EMBL" id="FOXH01000001">
    <property type="protein sequence ID" value="SFP05248.1"/>
    <property type="molecule type" value="Genomic_DNA"/>
</dbReference>